<dbReference type="RefSeq" id="WP_190253565.1">
    <property type="nucleotide sequence ID" value="NZ_BMPI01000035.1"/>
</dbReference>
<keyword evidence="2" id="KW-1185">Reference proteome</keyword>
<comment type="caution">
    <text evidence="1">The sequence shown here is derived from an EMBL/GenBank/DDBJ whole genome shotgun (WGS) entry which is preliminary data.</text>
</comment>
<dbReference type="AlphaFoldDB" id="A0A917U3C5"/>
<protein>
    <submittedName>
        <fullName evidence="1">Uncharacterized protein</fullName>
    </submittedName>
</protein>
<dbReference type="EMBL" id="BMPI01000035">
    <property type="protein sequence ID" value="GGM52452.1"/>
    <property type="molecule type" value="Genomic_DNA"/>
</dbReference>
<name>A0A917U3C5_9ACTN</name>
<evidence type="ECO:0000313" key="2">
    <source>
        <dbReference type="Proteomes" id="UP000642070"/>
    </source>
</evidence>
<sequence>MTNTTTAPLSIPAEGLRHEAGDLVATVIPTPQAGYRIQVRVGGDFNADLSSGHTFEVQALRAWAALIAQFPAAPVDPAPAASAVRLGPAAKGTQTKVSDPGHTALAVAELTGSVARGGHAGQASIKVLTALAKRGYLQLTYQAGRRDARKVVTGGVLTNAGRIRLAQLTTDEREAAEHAARLATALSITTAAA</sequence>
<gene>
    <name evidence="1" type="ORF">GCM10007977_062510</name>
</gene>
<proteinExistence type="predicted"/>
<reference evidence="1" key="2">
    <citation type="submission" date="2020-09" db="EMBL/GenBank/DDBJ databases">
        <authorList>
            <person name="Sun Q."/>
            <person name="Ohkuma M."/>
        </authorList>
    </citation>
    <scope>NUCLEOTIDE SEQUENCE</scope>
    <source>
        <strain evidence="1">JCM 19831</strain>
    </source>
</reference>
<reference evidence="1" key="1">
    <citation type="journal article" date="2014" name="Int. J. Syst. Evol. Microbiol.">
        <title>Complete genome sequence of Corynebacterium casei LMG S-19264T (=DSM 44701T), isolated from a smear-ripened cheese.</title>
        <authorList>
            <consortium name="US DOE Joint Genome Institute (JGI-PGF)"/>
            <person name="Walter F."/>
            <person name="Albersmeier A."/>
            <person name="Kalinowski J."/>
            <person name="Ruckert C."/>
        </authorList>
    </citation>
    <scope>NUCLEOTIDE SEQUENCE</scope>
    <source>
        <strain evidence="1">JCM 19831</strain>
    </source>
</reference>
<organism evidence="1 2">
    <name type="scientific">Dactylosporangium sucinum</name>
    <dbReference type="NCBI Taxonomy" id="1424081"/>
    <lineage>
        <taxon>Bacteria</taxon>
        <taxon>Bacillati</taxon>
        <taxon>Actinomycetota</taxon>
        <taxon>Actinomycetes</taxon>
        <taxon>Micromonosporales</taxon>
        <taxon>Micromonosporaceae</taxon>
        <taxon>Dactylosporangium</taxon>
    </lineage>
</organism>
<evidence type="ECO:0000313" key="1">
    <source>
        <dbReference type="EMBL" id="GGM52452.1"/>
    </source>
</evidence>
<accession>A0A917U3C5</accession>
<dbReference type="Proteomes" id="UP000642070">
    <property type="component" value="Unassembled WGS sequence"/>
</dbReference>